<dbReference type="NCBIfam" id="TIGR02532">
    <property type="entry name" value="IV_pilin_GFxxxE"/>
    <property type="match status" value="1"/>
</dbReference>
<dbReference type="InterPro" id="IPR045584">
    <property type="entry name" value="Pilin-like"/>
</dbReference>
<proteinExistence type="predicted"/>
<dbReference type="SUPFAM" id="SSF54523">
    <property type="entry name" value="Pili subunits"/>
    <property type="match status" value="1"/>
</dbReference>
<dbReference type="Pfam" id="PF07963">
    <property type="entry name" value="N_methyl"/>
    <property type="match status" value="1"/>
</dbReference>
<dbReference type="InterPro" id="IPR012902">
    <property type="entry name" value="N_methyl_site"/>
</dbReference>
<keyword evidence="1" id="KW-0472">Membrane</keyword>
<organism evidence="2">
    <name type="scientific">hydrothermal vent metagenome</name>
    <dbReference type="NCBI Taxonomy" id="652676"/>
    <lineage>
        <taxon>unclassified sequences</taxon>
        <taxon>metagenomes</taxon>
        <taxon>ecological metagenomes</taxon>
    </lineage>
</organism>
<dbReference type="EMBL" id="UOGK01000563">
    <property type="protein sequence ID" value="VAX41575.1"/>
    <property type="molecule type" value="Genomic_DNA"/>
</dbReference>
<name>A0A3B1E5V5_9ZZZZ</name>
<sequence>MKIRGRNTGVVRSAFTLIELIAVIVVLAILAGVAVPKYFDYSTKAKESAAKATLGATRSAMANFYANEALTNGSAAYPTLTDIQTVGTVLEQPLPANPYNNSNTIQASTWNAAAPPVSGTAGWNYDAAAGRFWANTDTAGIDENEW</sequence>
<feature type="transmembrane region" description="Helical" evidence="1">
    <location>
        <begin position="12"/>
        <end position="35"/>
    </location>
</feature>
<evidence type="ECO:0008006" key="3">
    <source>
        <dbReference type="Google" id="ProtNLM"/>
    </source>
</evidence>
<keyword evidence="1" id="KW-1133">Transmembrane helix</keyword>
<gene>
    <name evidence="2" type="ORF">MNBD_PLANCTO03-973</name>
</gene>
<evidence type="ECO:0000313" key="2">
    <source>
        <dbReference type="EMBL" id="VAX41575.1"/>
    </source>
</evidence>
<accession>A0A3B1E5V5</accession>
<reference evidence="2" key="1">
    <citation type="submission" date="2018-06" db="EMBL/GenBank/DDBJ databases">
        <authorList>
            <person name="Zhirakovskaya E."/>
        </authorList>
    </citation>
    <scope>NUCLEOTIDE SEQUENCE</scope>
</reference>
<evidence type="ECO:0000256" key="1">
    <source>
        <dbReference type="SAM" id="Phobius"/>
    </source>
</evidence>
<protein>
    <recommendedName>
        <fullName evidence="3">Type IV pilus biogenesis protein PilE</fullName>
    </recommendedName>
</protein>
<dbReference type="AlphaFoldDB" id="A0A3B1E5V5"/>
<dbReference type="Gene3D" id="3.30.700.10">
    <property type="entry name" value="Glycoprotein, Type 4 Pilin"/>
    <property type="match status" value="1"/>
</dbReference>
<keyword evidence="1" id="KW-0812">Transmembrane</keyword>